<keyword evidence="6" id="KW-1185">Reference proteome</keyword>
<dbReference type="OrthoDB" id="3808065at2"/>
<keyword evidence="2" id="KW-0238">DNA-binding</keyword>
<gene>
    <name evidence="5" type="ORF">DN069_19940</name>
</gene>
<sequence length="333" mass="35264">MSALLLGCEVEDLTRFRMSVSPLRNLVDALHDGPRADGGVARARWWASARRNIPARALPLVEMINAHPRFVPLPLVPLGAGDRLDEELDALEATAAERIGVEVGLYLDRAGLAAPPGDLLRLQDGGRREVQRLASALRALFAATMGDSWDTMRSLLRRDAATLRERADRLGLGAAAGSLYDGMRWLGAERALEVRLAGFPAGARFELGGRGLVLMPSLFGLDQALPVLDPLRQPTLCYPARAPQVVPRQAGDGLGALIGAGRARALRAIGGGCTTGELATRLGVTAPTASQHATALRNADLIVSVREGQRVRHLLTDLGDALVGANPAGRGGF</sequence>
<dbReference type="RefSeq" id="WP_111502671.1">
    <property type="nucleotide sequence ID" value="NZ_QKYN01000075.1"/>
</dbReference>
<keyword evidence="3" id="KW-0804">Transcription</keyword>
<dbReference type="SMART" id="SM00418">
    <property type="entry name" value="HTH_ARSR"/>
    <property type="match status" value="1"/>
</dbReference>
<dbReference type="CDD" id="cd00090">
    <property type="entry name" value="HTH_ARSR"/>
    <property type="match status" value="1"/>
</dbReference>
<evidence type="ECO:0000313" key="5">
    <source>
        <dbReference type="EMBL" id="RAG83878.1"/>
    </source>
</evidence>
<accession>A0A2X0J8R9</accession>
<proteinExistence type="predicted"/>
<organism evidence="5 6">
    <name type="scientific">Streptacidiphilus pinicola</name>
    <dbReference type="NCBI Taxonomy" id="2219663"/>
    <lineage>
        <taxon>Bacteria</taxon>
        <taxon>Bacillati</taxon>
        <taxon>Actinomycetota</taxon>
        <taxon>Actinomycetes</taxon>
        <taxon>Kitasatosporales</taxon>
        <taxon>Streptomycetaceae</taxon>
        <taxon>Streptacidiphilus</taxon>
    </lineage>
</organism>
<dbReference type="AlphaFoldDB" id="A0A2X0J8R9"/>
<dbReference type="Proteomes" id="UP000248889">
    <property type="component" value="Unassembled WGS sequence"/>
</dbReference>
<dbReference type="PANTHER" id="PTHR43132">
    <property type="entry name" value="ARSENICAL RESISTANCE OPERON REPRESSOR ARSR-RELATED"/>
    <property type="match status" value="1"/>
</dbReference>
<evidence type="ECO:0000256" key="2">
    <source>
        <dbReference type="ARBA" id="ARBA00023125"/>
    </source>
</evidence>
<dbReference type="InterPro" id="IPR011991">
    <property type="entry name" value="ArsR-like_HTH"/>
</dbReference>
<evidence type="ECO:0000313" key="6">
    <source>
        <dbReference type="Proteomes" id="UP000248889"/>
    </source>
</evidence>
<keyword evidence="1" id="KW-0805">Transcription regulation</keyword>
<dbReference type="InterPro" id="IPR036388">
    <property type="entry name" value="WH-like_DNA-bd_sf"/>
</dbReference>
<dbReference type="GO" id="GO:0003700">
    <property type="term" value="F:DNA-binding transcription factor activity"/>
    <property type="evidence" value="ECO:0007669"/>
    <property type="project" value="InterPro"/>
</dbReference>
<evidence type="ECO:0000259" key="4">
    <source>
        <dbReference type="SMART" id="SM00418"/>
    </source>
</evidence>
<dbReference type="Gene3D" id="1.10.10.10">
    <property type="entry name" value="Winged helix-like DNA-binding domain superfamily/Winged helix DNA-binding domain"/>
    <property type="match status" value="1"/>
</dbReference>
<dbReference type="EMBL" id="QKYN01000075">
    <property type="protein sequence ID" value="RAG83878.1"/>
    <property type="molecule type" value="Genomic_DNA"/>
</dbReference>
<protein>
    <recommendedName>
        <fullName evidence="4">HTH arsR-type domain-containing protein</fullName>
    </recommendedName>
</protein>
<dbReference type="GO" id="GO:0003677">
    <property type="term" value="F:DNA binding"/>
    <property type="evidence" value="ECO:0007669"/>
    <property type="project" value="UniProtKB-KW"/>
</dbReference>
<evidence type="ECO:0000256" key="1">
    <source>
        <dbReference type="ARBA" id="ARBA00023015"/>
    </source>
</evidence>
<evidence type="ECO:0000256" key="3">
    <source>
        <dbReference type="ARBA" id="ARBA00023163"/>
    </source>
</evidence>
<name>A0A2X0J8R9_9ACTN</name>
<reference evidence="5 6" key="1">
    <citation type="submission" date="2018-06" db="EMBL/GenBank/DDBJ databases">
        <title>Streptacidiphilus pinicola sp. nov., isolated from pine grove soil.</title>
        <authorList>
            <person name="Roh S.G."/>
            <person name="Park S."/>
            <person name="Kim M.-K."/>
            <person name="Yun B.-R."/>
            <person name="Park J."/>
            <person name="Kim M.J."/>
            <person name="Kim Y.S."/>
            <person name="Kim S.B."/>
        </authorList>
    </citation>
    <scope>NUCLEOTIDE SEQUENCE [LARGE SCALE GENOMIC DNA]</scope>
    <source>
        <strain evidence="5 6">MMS16-CNU450</strain>
    </source>
</reference>
<dbReference type="InterPro" id="IPR036390">
    <property type="entry name" value="WH_DNA-bd_sf"/>
</dbReference>
<feature type="domain" description="HTH arsR-type" evidence="4">
    <location>
        <begin position="252"/>
        <end position="327"/>
    </location>
</feature>
<dbReference type="PANTHER" id="PTHR43132:SF8">
    <property type="entry name" value="HTH-TYPE TRANSCRIPTIONAL REGULATOR KMTR"/>
    <property type="match status" value="1"/>
</dbReference>
<dbReference type="InterPro" id="IPR001845">
    <property type="entry name" value="HTH_ArsR_DNA-bd_dom"/>
</dbReference>
<comment type="caution">
    <text evidence="5">The sequence shown here is derived from an EMBL/GenBank/DDBJ whole genome shotgun (WGS) entry which is preliminary data.</text>
</comment>
<dbReference type="InterPro" id="IPR051011">
    <property type="entry name" value="Metal_resp_trans_reg"/>
</dbReference>
<dbReference type="SUPFAM" id="SSF46785">
    <property type="entry name" value="Winged helix' DNA-binding domain"/>
    <property type="match status" value="1"/>
</dbReference>